<evidence type="ECO:0000313" key="2">
    <source>
        <dbReference type="EMBL" id="RNL18714.1"/>
    </source>
</evidence>
<comment type="caution">
    <text evidence="2">The sequence shown here is derived from an EMBL/GenBank/DDBJ whole genome shotgun (WGS) entry which is preliminary data.</text>
</comment>
<organism evidence="2 3">
    <name type="scientific">Slackia faecicanis</name>
    <dbReference type="NCBI Taxonomy" id="255723"/>
    <lineage>
        <taxon>Bacteria</taxon>
        <taxon>Bacillati</taxon>
        <taxon>Actinomycetota</taxon>
        <taxon>Coriobacteriia</taxon>
        <taxon>Eggerthellales</taxon>
        <taxon>Eggerthellaceae</taxon>
        <taxon>Slackia</taxon>
    </lineage>
</organism>
<reference evidence="3" key="1">
    <citation type="submission" date="2018-05" db="EMBL/GenBank/DDBJ databases">
        <title>Genome Sequencing of selected type strains of the family Eggerthellaceae.</title>
        <authorList>
            <person name="Danylec N."/>
            <person name="Stoll D.A."/>
            <person name="Doetsch A."/>
            <person name="Huch M."/>
        </authorList>
    </citation>
    <scope>NUCLEOTIDE SEQUENCE [LARGE SCALE GENOMIC DNA]</scope>
    <source>
        <strain evidence="3">DSM 17537</strain>
    </source>
</reference>
<dbReference type="EMBL" id="QICB01000008">
    <property type="protein sequence ID" value="RNL18714.1"/>
    <property type="molecule type" value="Genomic_DNA"/>
</dbReference>
<feature type="compositionally biased region" description="Basic residues" evidence="1">
    <location>
        <begin position="10"/>
        <end position="21"/>
    </location>
</feature>
<dbReference type="AlphaFoldDB" id="A0A3N0ADJ8"/>
<evidence type="ECO:0000313" key="3">
    <source>
        <dbReference type="Proteomes" id="UP000267368"/>
    </source>
</evidence>
<accession>A0A3N0ADJ8</accession>
<protein>
    <submittedName>
        <fullName evidence="2">Uncharacterized protein</fullName>
    </submittedName>
</protein>
<name>A0A3N0ADJ8_9ACTN</name>
<dbReference type="Proteomes" id="UP000267368">
    <property type="component" value="Unassembled WGS sequence"/>
</dbReference>
<sequence>MPGAFPPRCGRARRLRPRRPGARPPPARGARLRRPRRLHAARRPSRRRRQAFRSGRWSERCAFPCGRG</sequence>
<gene>
    <name evidence="2" type="ORF">DMP07_08200</name>
</gene>
<keyword evidence="3" id="KW-1185">Reference proteome</keyword>
<feature type="region of interest" description="Disordered" evidence="1">
    <location>
        <begin position="1"/>
        <end position="56"/>
    </location>
</feature>
<proteinExistence type="predicted"/>
<evidence type="ECO:0000256" key="1">
    <source>
        <dbReference type="SAM" id="MobiDB-lite"/>
    </source>
</evidence>
<feature type="compositionally biased region" description="Basic residues" evidence="1">
    <location>
        <begin position="30"/>
        <end position="51"/>
    </location>
</feature>